<keyword evidence="11" id="KW-0732">Signal</keyword>
<proteinExistence type="inferred from homology"/>
<comment type="subunit">
    <text evidence="2">Homotrimer.</text>
</comment>
<organism evidence="13 14">
    <name type="scientific">Paramicrosporidium saccamoebae</name>
    <dbReference type="NCBI Taxonomy" id="1246581"/>
    <lineage>
        <taxon>Eukaryota</taxon>
        <taxon>Fungi</taxon>
        <taxon>Fungi incertae sedis</taxon>
        <taxon>Cryptomycota</taxon>
        <taxon>Cryptomycota incertae sedis</taxon>
        <taxon>Paramicrosporidium</taxon>
    </lineage>
</organism>
<dbReference type="GO" id="GO:0008817">
    <property type="term" value="F:corrinoid adenosyltransferase activity"/>
    <property type="evidence" value="ECO:0007669"/>
    <property type="project" value="TreeGrafter"/>
</dbReference>
<accession>A0A2H9TQP1</accession>
<keyword evidence="14" id="KW-1185">Reference proteome</keyword>
<evidence type="ECO:0000313" key="14">
    <source>
        <dbReference type="Proteomes" id="UP000240830"/>
    </source>
</evidence>
<dbReference type="InterPro" id="IPR029499">
    <property type="entry name" value="PduO-typ"/>
</dbReference>
<dbReference type="NCBIfam" id="TIGR00636">
    <property type="entry name" value="PduO_Nterm"/>
    <property type="match status" value="1"/>
</dbReference>
<comment type="similarity">
    <text evidence="1 10">Belongs to the Cob(I)alamin adenosyltransferase family.</text>
</comment>
<evidence type="ECO:0000256" key="5">
    <source>
        <dbReference type="ARBA" id="ARBA00022840"/>
    </source>
</evidence>
<comment type="function">
    <text evidence="7">Converts cob(I)alamin to adenosylcobalamin (adenosylcob(III)alamin), a coenzyme for methylmalonyl-CoA mutase, therefore participates in the final step of the vitamin B12 conversion. Generates adenosylcobalamin (AdoCbl) and directly delivers the cofactor to MUT in a transfer that is stimulated by ATP-binding to MMAB and gated by MMAA.</text>
</comment>
<name>A0A2H9TQP1_9FUNG</name>
<dbReference type="AlphaFoldDB" id="A0A2H9TQP1"/>
<dbReference type="Proteomes" id="UP000240830">
    <property type="component" value="Unassembled WGS sequence"/>
</dbReference>
<comment type="catalytic activity">
    <reaction evidence="6">
        <text>cob(I)alamin-[corrinoid adenosyltransferase] + ATP = apo-[corrinoid adenosyltransferase] + adenosylcob(III)alamin + triphosphate</text>
        <dbReference type="Rhea" id="RHEA:56796"/>
        <dbReference type="Rhea" id="RHEA-COMP:14743"/>
        <dbReference type="Rhea" id="RHEA-COMP:14744"/>
        <dbReference type="ChEBI" id="CHEBI:18036"/>
        <dbReference type="ChEBI" id="CHEBI:18408"/>
        <dbReference type="ChEBI" id="CHEBI:30616"/>
        <dbReference type="ChEBI" id="CHEBI:60488"/>
        <dbReference type="ChEBI" id="CHEBI:83228"/>
    </reaction>
    <physiologicalReaction direction="left-to-right" evidence="6">
        <dbReference type="Rhea" id="RHEA:56797"/>
    </physiologicalReaction>
</comment>
<reference evidence="13 14" key="1">
    <citation type="submission" date="2016-10" db="EMBL/GenBank/DDBJ databases">
        <title>The genome of Paramicrosporidium saccamoebae is the missing link in understanding Cryptomycota and Microsporidia evolution.</title>
        <authorList>
            <person name="Quandt C.A."/>
            <person name="Beaudet D."/>
            <person name="Corsaro D."/>
            <person name="Michel R."/>
            <person name="Corradi N."/>
            <person name="James T."/>
        </authorList>
    </citation>
    <scope>NUCLEOTIDE SEQUENCE [LARGE SCALE GENOMIC DNA]</scope>
    <source>
        <strain evidence="13 14">KSL3</strain>
    </source>
</reference>
<evidence type="ECO:0000256" key="6">
    <source>
        <dbReference type="ARBA" id="ARBA00051988"/>
    </source>
</evidence>
<dbReference type="GO" id="GO:0009235">
    <property type="term" value="P:cobalamin metabolic process"/>
    <property type="evidence" value="ECO:0007669"/>
    <property type="project" value="UniProtKB-ARBA"/>
</dbReference>
<feature type="signal peptide" evidence="11">
    <location>
        <begin position="1"/>
        <end position="16"/>
    </location>
</feature>
<evidence type="ECO:0000313" key="13">
    <source>
        <dbReference type="EMBL" id="PJF20064.1"/>
    </source>
</evidence>
<evidence type="ECO:0000256" key="2">
    <source>
        <dbReference type="ARBA" id="ARBA00011233"/>
    </source>
</evidence>
<evidence type="ECO:0000259" key="12">
    <source>
        <dbReference type="Pfam" id="PF01923"/>
    </source>
</evidence>
<evidence type="ECO:0000256" key="3">
    <source>
        <dbReference type="ARBA" id="ARBA00022679"/>
    </source>
</evidence>
<keyword evidence="4 10" id="KW-0547">Nucleotide-binding</keyword>
<dbReference type="Gene3D" id="1.20.1200.10">
    <property type="entry name" value="Cobalamin adenosyltransferase-like"/>
    <property type="match status" value="1"/>
</dbReference>
<dbReference type="InterPro" id="IPR016030">
    <property type="entry name" value="CblAdoTrfase-like"/>
</dbReference>
<evidence type="ECO:0000256" key="7">
    <source>
        <dbReference type="ARBA" id="ARBA00056747"/>
    </source>
</evidence>
<evidence type="ECO:0000256" key="8">
    <source>
        <dbReference type="ARBA" id="ARBA00071654"/>
    </source>
</evidence>
<dbReference type="FunFam" id="1.20.1200.10:FF:000001">
    <property type="entry name" value="Cob(I)yrinic acid a,c-diamide adenosyltransferase"/>
    <property type="match status" value="1"/>
</dbReference>
<evidence type="ECO:0000256" key="4">
    <source>
        <dbReference type="ARBA" id="ARBA00022741"/>
    </source>
</evidence>
<dbReference type="SUPFAM" id="SSF89028">
    <property type="entry name" value="Cobalamin adenosyltransferase-like"/>
    <property type="match status" value="1"/>
</dbReference>
<sequence>MFLVLLLALGTAFVASVISVLKRPRRQIESDTIYLQIVLLIDGSLASTTFAHNLVTAFRDNSFERIRVAQYDDKANGVADADQTLFVYLVPDAEISLCGITCTRKDAGFIIISLSDVPENPIVLKWQAFLTSLSMREVCPPISMTSLANPRIFRALCQKILRIMSKASDSLGKTSLYNGTRVPKTHTIIETLGNTDELTSNIGVALEYCRSHPALAELCERLVYIQCRLQELNSHIATPGTDTKPSILFDDNGAHATQLESWIDLMDAQLPPLKTFILPSGGLESAHLHVARAVCRRAERSLHGIIEAEGGSPAAGKFLNRLSDFLFTAARFACQATGNNEVPYKK</sequence>
<evidence type="ECO:0000256" key="11">
    <source>
        <dbReference type="SAM" id="SignalP"/>
    </source>
</evidence>
<comment type="caution">
    <text evidence="13">The sequence shown here is derived from an EMBL/GenBank/DDBJ whole genome shotgun (WGS) entry which is preliminary data.</text>
</comment>
<evidence type="ECO:0000256" key="10">
    <source>
        <dbReference type="RuleBase" id="RU366026"/>
    </source>
</evidence>
<dbReference type="EMBL" id="MTSL01000010">
    <property type="protein sequence ID" value="PJF20064.1"/>
    <property type="molecule type" value="Genomic_DNA"/>
</dbReference>
<evidence type="ECO:0000256" key="1">
    <source>
        <dbReference type="ARBA" id="ARBA00007487"/>
    </source>
</evidence>
<keyword evidence="5 10" id="KW-0067">ATP-binding</keyword>
<evidence type="ECO:0000256" key="9">
    <source>
        <dbReference type="ARBA" id="ARBA00075216"/>
    </source>
</evidence>
<feature type="domain" description="Cobalamin adenosyltransferase-like" evidence="12">
    <location>
        <begin position="172"/>
        <end position="333"/>
    </location>
</feature>
<dbReference type="OrthoDB" id="549173at2759"/>
<dbReference type="PANTHER" id="PTHR12213">
    <property type="entry name" value="CORRINOID ADENOSYLTRANSFERASE"/>
    <property type="match status" value="1"/>
</dbReference>
<gene>
    <name evidence="13" type="ORF">PSACC_00111</name>
</gene>
<keyword evidence="3 10" id="KW-0808">Transferase</keyword>
<dbReference type="GO" id="GO:0005524">
    <property type="term" value="F:ATP binding"/>
    <property type="evidence" value="ECO:0007669"/>
    <property type="project" value="UniProtKB-UniRule"/>
</dbReference>
<protein>
    <recommendedName>
        <fullName evidence="8">Corrinoid adenosyltransferase MMAB</fullName>
    </recommendedName>
    <alternativeName>
        <fullName evidence="9">ATP:co(I)rrinoid adenosyltransferase MMAB</fullName>
    </alternativeName>
</protein>
<feature type="chain" id="PRO_5014138789" description="Corrinoid adenosyltransferase MMAB" evidence="11">
    <location>
        <begin position="17"/>
        <end position="346"/>
    </location>
</feature>
<dbReference type="Pfam" id="PF01923">
    <property type="entry name" value="Cob_adeno_trans"/>
    <property type="match status" value="1"/>
</dbReference>
<dbReference type="STRING" id="1246581.A0A2H9TQP1"/>
<dbReference type="PANTHER" id="PTHR12213:SF0">
    <property type="entry name" value="CORRINOID ADENOSYLTRANSFERASE MMAB"/>
    <property type="match status" value="1"/>
</dbReference>
<dbReference type="InterPro" id="IPR036451">
    <property type="entry name" value="CblAdoTrfase-like_sf"/>
</dbReference>